<name>A0A0D9XI00_9ORYZ</name>
<protein>
    <recommendedName>
        <fullName evidence="12">Cytochrome P450</fullName>
    </recommendedName>
</protein>
<dbReference type="STRING" id="77586.A0A0D9XI00"/>
<dbReference type="eggNOG" id="KOG0156">
    <property type="taxonomic scope" value="Eukaryota"/>
</dbReference>
<dbReference type="HOGENOM" id="CLU_001570_4_2_1"/>
<evidence type="ECO:0000256" key="6">
    <source>
        <dbReference type="ARBA" id="ARBA00023002"/>
    </source>
</evidence>
<keyword evidence="5" id="KW-1133">Transmembrane helix</keyword>
<keyword evidence="7 8" id="KW-0408">Iron</keyword>
<keyword evidence="9" id="KW-0503">Monooxygenase</keyword>
<feature type="binding site" description="axial binding residue" evidence="8">
    <location>
        <position position="440"/>
    </location>
    <ligand>
        <name>heme</name>
        <dbReference type="ChEBI" id="CHEBI:30413"/>
    </ligand>
    <ligandPart>
        <name>Fe</name>
        <dbReference type="ChEBI" id="CHEBI:18248"/>
    </ligandPart>
</feature>
<evidence type="ECO:0000256" key="8">
    <source>
        <dbReference type="PIRSR" id="PIRSR602401-1"/>
    </source>
</evidence>
<comment type="similarity">
    <text evidence="1 9">Belongs to the cytochrome P450 family.</text>
</comment>
<organism evidence="10 11">
    <name type="scientific">Leersia perrieri</name>
    <dbReference type="NCBI Taxonomy" id="77586"/>
    <lineage>
        <taxon>Eukaryota</taxon>
        <taxon>Viridiplantae</taxon>
        <taxon>Streptophyta</taxon>
        <taxon>Embryophyta</taxon>
        <taxon>Tracheophyta</taxon>
        <taxon>Spermatophyta</taxon>
        <taxon>Magnoliopsida</taxon>
        <taxon>Liliopsida</taxon>
        <taxon>Poales</taxon>
        <taxon>Poaceae</taxon>
        <taxon>BOP clade</taxon>
        <taxon>Oryzoideae</taxon>
        <taxon>Oryzeae</taxon>
        <taxon>Oryzinae</taxon>
        <taxon>Leersia</taxon>
    </lineage>
</organism>
<dbReference type="FunFam" id="1.10.630.10:FF:000007">
    <property type="entry name" value="Cytochrome P450 76C4"/>
    <property type="match status" value="1"/>
</dbReference>
<dbReference type="GO" id="GO:0020037">
    <property type="term" value="F:heme binding"/>
    <property type="evidence" value="ECO:0007669"/>
    <property type="project" value="InterPro"/>
</dbReference>
<keyword evidence="8 9" id="KW-0349">Heme</keyword>
<evidence type="ECO:0000313" key="11">
    <source>
        <dbReference type="Proteomes" id="UP000032180"/>
    </source>
</evidence>
<proteinExistence type="inferred from homology"/>
<dbReference type="PANTHER" id="PTHR47950">
    <property type="entry name" value="CYTOCHROME P450, FAMILY 76, SUBFAMILY C, POLYPEPTIDE 5-RELATED"/>
    <property type="match status" value="1"/>
</dbReference>
<evidence type="ECO:0008006" key="12">
    <source>
        <dbReference type="Google" id="ProtNLM"/>
    </source>
</evidence>
<dbReference type="AlphaFoldDB" id="A0A0D9XI00"/>
<dbReference type="GO" id="GO:0005506">
    <property type="term" value="F:iron ion binding"/>
    <property type="evidence" value="ECO:0007669"/>
    <property type="project" value="InterPro"/>
</dbReference>
<reference evidence="10" key="3">
    <citation type="submission" date="2015-04" db="UniProtKB">
        <authorList>
            <consortium name="EnsemblPlants"/>
        </authorList>
    </citation>
    <scope>IDENTIFICATION</scope>
</reference>
<dbReference type="InterPro" id="IPR001128">
    <property type="entry name" value="Cyt_P450"/>
</dbReference>
<evidence type="ECO:0000256" key="5">
    <source>
        <dbReference type="ARBA" id="ARBA00022989"/>
    </source>
</evidence>
<dbReference type="Proteomes" id="UP000032180">
    <property type="component" value="Chromosome 10"/>
</dbReference>
<dbReference type="InterPro" id="IPR036396">
    <property type="entry name" value="Cyt_P450_sf"/>
</dbReference>
<dbReference type="Gramene" id="LPERR10G02380.2">
    <property type="protein sequence ID" value="LPERR10G02380.2"/>
    <property type="gene ID" value="LPERR10G02380"/>
</dbReference>
<dbReference type="Pfam" id="PF00067">
    <property type="entry name" value="p450"/>
    <property type="match status" value="1"/>
</dbReference>
<evidence type="ECO:0000256" key="4">
    <source>
        <dbReference type="ARBA" id="ARBA00022821"/>
    </source>
</evidence>
<keyword evidence="6 9" id="KW-0560">Oxidoreductase</keyword>
<dbReference type="Gene3D" id="1.10.630.10">
    <property type="entry name" value="Cytochrome P450"/>
    <property type="match status" value="1"/>
</dbReference>
<dbReference type="SUPFAM" id="SSF48264">
    <property type="entry name" value="Cytochrome P450"/>
    <property type="match status" value="1"/>
</dbReference>
<keyword evidence="3 8" id="KW-0479">Metal-binding</keyword>
<dbReference type="CDD" id="cd11073">
    <property type="entry name" value="CYP76-like"/>
    <property type="match status" value="1"/>
</dbReference>
<dbReference type="PROSITE" id="PS00086">
    <property type="entry name" value="CYTOCHROME_P450"/>
    <property type="match status" value="1"/>
</dbReference>
<dbReference type="EnsemblPlants" id="LPERR10G02380.2">
    <property type="protein sequence ID" value="LPERR10G02380.2"/>
    <property type="gene ID" value="LPERR10G02380"/>
</dbReference>
<keyword evidence="11" id="KW-1185">Reference proteome</keyword>
<reference evidence="11" key="2">
    <citation type="submission" date="2013-12" db="EMBL/GenBank/DDBJ databases">
        <authorList>
            <person name="Yu Y."/>
            <person name="Lee S."/>
            <person name="de Baynast K."/>
            <person name="Wissotski M."/>
            <person name="Liu L."/>
            <person name="Talag J."/>
            <person name="Goicoechea J."/>
            <person name="Angelova A."/>
            <person name="Jetty R."/>
            <person name="Kudrna D."/>
            <person name="Golser W."/>
            <person name="Rivera L."/>
            <person name="Zhang J."/>
            <person name="Wing R."/>
        </authorList>
    </citation>
    <scope>NUCLEOTIDE SEQUENCE</scope>
</reference>
<evidence type="ECO:0000256" key="3">
    <source>
        <dbReference type="ARBA" id="ARBA00022723"/>
    </source>
</evidence>
<dbReference type="InterPro" id="IPR002401">
    <property type="entry name" value="Cyt_P450_E_grp-I"/>
</dbReference>
<evidence type="ECO:0000256" key="1">
    <source>
        <dbReference type="ARBA" id="ARBA00010617"/>
    </source>
</evidence>
<dbReference type="GO" id="GO:0006952">
    <property type="term" value="P:defense response"/>
    <property type="evidence" value="ECO:0007669"/>
    <property type="project" value="UniProtKB-KW"/>
</dbReference>
<keyword evidence="2" id="KW-0812">Transmembrane</keyword>
<dbReference type="GO" id="GO:0016709">
    <property type="term" value="F:oxidoreductase activity, acting on paired donors, with incorporation or reduction of molecular oxygen, NAD(P)H as one donor, and incorporation of one atom of oxygen"/>
    <property type="evidence" value="ECO:0007669"/>
    <property type="project" value="UniProtKB-ARBA"/>
</dbReference>
<comment type="cofactor">
    <cofactor evidence="8">
        <name>heme</name>
        <dbReference type="ChEBI" id="CHEBI:30413"/>
    </cofactor>
</comment>
<evidence type="ECO:0000313" key="10">
    <source>
        <dbReference type="EnsemblPlants" id="LPERR10G02380.2"/>
    </source>
</evidence>
<evidence type="ECO:0000256" key="7">
    <source>
        <dbReference type="ARBA" id="ARBA00023004"/>
    </source>
</evidence>
<accession>A0A0D9XI00</accession>
<evidence type="ECO:0000256" key="9">
    <source>
        <dbReference type="RuleBase" id="RU000461"/>
    </source>
</evidence>
<keyword evidence="4" id="KW-0611">Plant defense</keyword>
<dbReference type="PRINTS" id="PR00463">
    <property type="entry name" value="EP450I"/>
</dbReference>
<reference evidence="10 11" key="1">
    <citation type="submission" date="2012-08" db="EMBL/GenBank/DDBJ databases">
        <title>Oryza genome evolution.</title>
        <authorList>
            <person name="Wing R.A."/>
        </authorList>
    </citation>
    <scope>NUCLEOTIDE SEQUENCE</scope>
</reference>
<keyword evidence="5" id="KW-0472">Membrane</keyword>
<evidence type="ECO:0000256" key="2">
    <source>
        <dbReference type="ARBA" id="ARBA00022692"/>
    </source>
</evidence>
<dbReference type="InterPro" id="IPR017972">
    <property type="entry name" value="Cyt_P450_CS"/>
</dbReference>
<sequence>MATLILGWLPWLLVSALTLYLLDLIVHSRRRLPPGPCPLPLIGSLHLLGDQPHRSLAGLAERYGPLMSLRLGAVTNVVVSSADVVREFVQKHDAVFSDRSIPDSIGDHRKNSIVFMNPGPRWRALRRIMATELFSPHRLDALHELRQEKVAELVNHVARLAREGTPVDVGRVAFTTSVNLLSRTIFSCDLTSLDDHGASKEFQHVIADMLEVAGSPNFSDFYPAFAAVDLQGLRRQGARLLSQLHRLFDAEMDQRKLCGTRDDRKEKDDFLEVLLRLGARDDDMTGLDGDTLRSLFSDLFAAGSDTSSSTMEWAMAELLKNRVQLAKACDELVHVVGSKGRIEESEIVRLPYLQAVVKETLRLHPPAPLILRRAKMEMQIRGYTIPKGAKILINVWAMGRDKHIWPEPDKFMPERFLDRTIDFRGGDLELIPFGAGRRICPGMPLAIRMVHVVLASLLMHFKWRLPDEVEQNGIDMTERFGLTLVKAIPLSALVTPT</sequence>
<dbReference type="PRINTS" id="PR00385">
    <property type="entry name" value="P450"/>
</dbReference>
<dbReference type="GO" id="GO:0051502">
    <property type="term" value="P:diterpene phytoalexin biosynthetic process"/>
    <property type="evidence" value="ECO:0007669"/>
    <property type="project" value="UniProtKB-ARBA"/>
</dbReference>
<dbReference type="PANTHER" id="PTHR47950:SF48">
    <property type="entry name" value="CYTOCHROME P450 FAMILY PROTEIN, EXPRESSED"/>
    <property type="match status" value="1"/>
</dbReference>